<organism evidence="2 3">
    <name type="scientific">Peptacetobacter hiranonis (strain DSM 13275 / JCM 10541 / KCTC 15199 / TO-931)</name>
    <name type="common">Clostridium hiranonis</name>
    <dbReference type="NCBI Taxonomy" id="500633"/>
    <lineage>
        <taxon>Bacteria</taxon>
        <taxon>Bacillati</taxon>
        <taxon>Bacillota</taxon>
        <taxon>Clostridia</taxon>
        <taxon>Peptostreptococcales</taxon>
        <taxon>Peptostreptococcaceae</taxon>
        <taxon>Peptacetobacter</taxon>
    </lineage>
</organism>
<reference evidence="2 3" key="2">
    <citation type="submission" date="2008-10" db="EMBL/GenBank/DDBJ databases">
        <title>Draft genome sequence of Clostridium hiranonis (DSM 13275).</title>
        <authorList>
            <person name="Sudarsanam P."/>
            <person name="Ley R."/>
            <person name="Guruge J."/>
            <person name="Turnbaugh P.J."/>
            <person name="Mahowald M."/>
            <person name="Liep D."/>
            <person name="Gordon J."/>
        </authorList>
    </citation>
    <scope>NUCLEOTIDE SEQUENCE [LARGE SCALE GENOMIC DNA]</scope>
    <source>
        <strain evidence="2 3">DSM 13275</strain>
    </source>
</reference>
<dbReference type="RefSeq" id="WP_006440600.1">
    <property type="nucleotide sequence ID" value="NZ_DS995358.1"/>
</dbReference>
<gene>
    <name evidence="2" type="ORF">CLOHIR_01740</name>
</gene>
<proteinExistence type="predicted"/>
<dbReference type="eggNOG" id="ENOG50338EX">
    <property type="taxonomic scope" value="Bacteria"/>
</dbReference>
<dbReference type="OrthoDB" id="1652381at2"/>
<keyword evidence="1" id="KW-0732">Signal</keyword>
<keyword evidence="3" id="KW-1185">Reference proteome</keyword>
<evidence type="ECO:0000256" key="1">
    <source>
        <dbReference type="SAM" id="SignalP"/>
    </source>
</evidence>
<name>B6G0T4_PEPHT</name>
<dbReference type="AlphaFoldDB" id="B6G0T4"/>
<feature type="chain" id="PRO_5038365989" evidence="1">
    <location>
        <begin position="22"/>
        <end position="154"/>
    </location>
</feature>
<sequence length="154" mass="17445">MKKIKLLLIFFVICFSLVGCSSNNSQTEENIGEKVIFKSTISPNEEYVSSKDEIVNQTIKITQNEEGEIFVEASSNSAFFEKMSYSVEYYKEIDEKDVEVKWLTLMGSDKTSKENQLCVADIIIKDGAEVVSERKVNFAKKAIETIVEDVTSEQ</sequence>
<comment type="caution">
    <text evidence="2">The sequence shown here is derived from an EMBL/GenBank/DDBJ whole genome shotgun (WGS) entry which is preliminary data.</text>
</comment>
<dbReference type="EMBL" id="ABWP01000069">
    <property type="protein sequence ID" value="EEA84612.1"/>
    <property type="molecule type" value="Genomic_DNA"/>
</dbReference>
<protein>
    <submittedName>
        <fullName evidence="2">Uncharacterized protein</fullName>
    </submittedName>
</protein>
<feature type="signal peptide" evidence="1">
    <location>
        <begin position="1"/>
        <end position="21"/>
    </location>
</feature>
<dbReference type="PROSITE" id="PS51257">
    <property type="entry name" value="PROKAR_LIPOPROTEIN"/>
    <property type="match status" value="1"/>
</dbReference>
<dbReference type="STRING" id="500633.CLOHIR_01740"/>
<evidence type="ECO:0000313" key="3">
    <source>
        <dbReference type="Proteomes" id="UP000003178"/>
    </source>
</evidence>
<evidence type="ECO:0000313" key="2">
    <source>
        <dbReference type="EMBL" id="EEA84612.1"/>
    </source>
</evidence>
<reference evidence="2 3" key="1">
    <citation type="submission" date="2008-09" db="EMBL/GenBank/DDBJ databases">
        <authorList>
            <person name="Fulton L."/>
            <person name="Clifton S."/>
            <person name="Fulton B."/>
            <person name="Xu J."/>
            <person name="Minx P."/>
            <person name="Pepin K.H."/>
            <person name="Johnson M."/>
            <person name="Thiruvilangam P."/>
            <person name="Bhonagiri V."/>
            <person name="Nash W.E."/>
            <person name="Mardis E.R."/>
            <person name="Wilson R.K."/>
        </authorList>
    </citation>
    <scope>NUCLEOTIDE SEQUENCE [LARGE SCALE GENOMIC DNA]</scope>
    <source>
        <strain evidence="2 3">DSM 13275</strain>
    </source>
</reference>
<accession>B6G0T4</accession>
<dbReference type="HOGENOM" id="CLU_1728662_0_0_9"/>
<dbReference type="Proteomes" id="UP000003178">
    <property type="component" value="Unassembled WGS sequence"/>
</dbReference>